<keyword evidence="3 7" id="KW-0812">Transmembrane</keyword>
<reference evidence="11" key="1">
    <citation type="journal article" date="2019" name="Int. J. Syst. Evol. Microbiol.">
        <title>The Global Catalogue of Microorganisms (GCM) 10K type strain sequencing project: providing services to taxonomists for standard genome sequencing and annotation.</title>
        <authorList>
            <consortium name="The Broad Institute Genomics Platform"/>
            <consortium name="The Broad Institute Genome Sequencing Center for Infectious Disease"/>
            <person name="Wu L."/>
            <person name="Ma J."/>
        </authorList>
    </citation>
    <scope>NUCLEOTIDE SEQUENCE [LARGE SCALE GENOMIC DNA]</scope>
    <source>
        <strain evidence="11">CCUG 58938</strain>
    </source>
</reference>
<evidence type="ECO:0000256" key="4">
    <source>
        <dbReference type="ARBA" id="ARBA00022989"/>
    </source>
</evidence>
<evidence type="ECO:0000256" key="2">
    <source>
        <dbReference type="ARBA" id="ARBA00022475"/>
    </source>
</evidence>
<keyword evidence="4 7" id="KW-1133">Transmembrane helix</keyword>
<evidence type="ECO:0000256" key="7">
    <source>
        <dbReference type="SAM" id="Phobius"/>
    </source>
</evidence>
<evidence type="ECO:0000259" key="8">
    <source>
        <dbReference type="Pfam" id="PF02687"/>
    </source>
</evidence>
<accession>A0ABW3K908</accession>
<keyword evidence="2" id="KW-1003">Cell membrane</keyword>
<name>A0ABW3K908_9BACT</name>
<keyword evidence="11" id="KW-1185">Reference proteome</keyword>
<proteinExistence type="inferred from homology"/>
<comment type="similarity">
    <text evidence="6">Belongs to the ABC-4 integral membrane protein family.</text>
</comment>
<dbReference type="PANTHER" id="PTHR30572">
    <property type="entry name" value="MEMBRANE COMPONENT OF TRANSPORTER-RELATED"/>
    <property type="match status" value="1"/>
</dbReference>
<feature type="transmembrane region" description="Helical" evidence="7">
    <location>
        <begin position="676"/>
        <end position="697"/>
    </location>
</feature>
<dbReference type="Pfam" id="PF02687">
    <property type="entry name" value="FtsX"/>
    <property type="match status" value="2"/>
</dbReference>
<feature type="transmembrane region" description="Helical" evidence="7">
    <location>
        <begin position="429"/>
        <end position="450"/>
    </location>
</feature>
<evidence type="ECO:0000313" key="11">
    <source>
        <dbReference type="Proteomes" id="UP001597112"/>
    </source>
</evidence>
<dbReference type="InterPro" id="IPR050250">
    <property type="entry name" value="Macrolide_Exporter_MacB"/>
</dbReference>
<gene>
    <name evidence="10" type="ORF">ACFQ21_19465</name>
</gene>
<organism evidence="10 11">
    <name type="scientific">Ohtaekwangia kribbensis</name>
    <dbReference type="NCBI Taxonomy" id="688913"/>
    <lineage>
        <taxon>Bacteria</taxon>
        <taxon>Pseudomonadati</taxon>
        <taxon>Bacteroidota</taxon>
        <taxon>Cytophagia</taxon>
        <taxon>Cytophagales</taxon>
        <taxon>Fulvivirgaceae</taxon>
        <taxon>Ohtaekwangia</taxon>
    </lineage>
</organism>
<evidence type="ECO:0000256" key="3">
    <source>
        <dbReference type="ARBA" id="ARBA00022692"/>
    </source>
</evidence>
<evidence type="ECO:0000256" key="6">
    <source>
        <dbReference type="ARBA" id="ARBA00038076"/>
    </source>
</evidence>
<feature type="domain" description="MacB-like periplasmic core" evidence="9">
    <location>
        <begin position="435"/>
        <end position="640"/>
    </location>
</feature>
<comment type="subcellular location">
    <subcellularLocation>
        <location evidence="1">Cell membrane</location>
        <topology evidence="1">Multi-pass membrane protein</topology>
    </subcellularLocation>
</comment>
<feature type="transmembrane region" description="Helical" evidence="7">
    <location>
        <begin position="759"/>
        <end position="782"/>
    </location>
</feature>
<dbReference type="InterPro" id="IPR003838">
    <property type="entry name" value="ABC3_permease_C"/>
</dbReference>
<feature type="transmembrane region" description="Helical" evidence="7">
    <location>
        <begin position="382"/>
        <end position="408"/>
    </location>
</feature>
<protein>
    <submittedName>
        <fullName evidence="10">ABC transporter permease</fullName>
    </submittedName>
</protein>
<dbReference type="RefSeq" id="WP_377581442.1">
    <property type="nucleotide sequence ID" value="NZ_JBHTKA010000007.1"/>
</dbReference>
<evidence type="ECO:0000313" key="10">
    <source>
        <dbReference type="EMBL" id="MFD1001517.1"/>
    </source>
</evidence>
<feature type="transmembrane region" description="Helical" evidence="7">
    <location>
        <begin position="289"/>
        <end position="310"/>
    </location>
</feature>
<feature type="transmembrane region" description="Helical" evidence="7">
    <location>
        <begin position="725"/>
        <end position="744"/>
    </location>
</feature>
<evidence type="ECO:0000259" key="9">
    <source>
        <dbReference type="Pfam" id="PF12704"/>
    </source>
</evidence>
<feature type="domain" description="MacB-like periplasmic core" evidence="9">
    <location>
        <begin position="23"/>
        <end position="245"/>
    </location>
</feature>
<evidence type="ECO:0000256" key="5">
    <source>
        <dbReference type="ARBA" id="ARBA00023136"/>
    </source>
</evidence>
<feature type="transmembrane region" description="Helical" evidence="7">
    <location>
        <begin position="21"/>
        <end position="45"/>
    </location>
</feature>
<comment type="caution">
    <text evidence="10">The sequence shown here is derived from an EMBL/GenBank/DDBJ whole genome shotgun (WGS) entry which is preliminary data.</text>
</comment>
<dbReference type="Pfam" id="PF12704">
    <property type="entry name" value="MacB_PCD"/>
    <property type="match status" value="2"/>
</dbReference>
<keyword evidence="5 7" id="KW-0472">Membrane</keyword>
<feature type="domain" description="ABC3 transporter permease C-terminal" evidence="8">
    <location>
        <begin position="294"/>
        <end position="409"/>
    </location>
</feature>
<dbReference type="PANTHER" id="PTHR30572:SF4">
    <property type="entry name" value="ABC TRANSPORTER PERMEASE YTRF"/>
    <property type="match status" value="1"/>
</dbReference>
<dbReference type="Proteomes" id="UP001597112">
    <property type="component" value="Unassembled WGS sequence"/>
</dbReference>
<dbReference type="EMBL" id="JBHTKA010000007">
    <property type="protein sequence ID" value="MFD1001517.1"/>
    <property type="molecule type" value="Genomic_DNA"/>
</dbReference>
<sequence length="796" mass="89369">MNTMYTSYFKVAWRNLGKSKTYSFINIGGLAVGMGVAILIGLWVFDELQYNTYHGNYDRIAQVMQHQTFNGEIGTQEANPAVMAEEIRSVYGSDFKYVVQASWNYDHTLTLGDKMLLISGSYFEPEVPHMLTLEMVSGTRDGLKDMNSILLSESVAQTYFDHADPVGKTLRIDNTVDVTVTGVYKDIPYNSSFYDLKFILPWSLYLSQNEWVRKMKNPWGSNFTRTFAMIADHAEMEQLSAKIHDVKLNKISDEERRYNPIVFLHPMYKWRLYSEFKGGVNTGGRIANVWLFGVIGAFVLILACINFMNLSTARSEKRAKEVGIRKAIGSMRKQLVVQFFSESVLIASLAFVCAILLVLLILPSFNTVADKRIELPWLNPTFWLAGAVFTLFTGLVAGCYPALFLSSFQPVKTLKGTFRAGRYASLPRKALVVLQFTISTTLVIGTMVVYKQIHHGQSRPIGYSKDGLVSLGVTEEVHKHFDAVRTELVNAGVILEMAESGSPTTSVWNSNGGFDWEGKDPNQAVDFPNNAVSHDYGKTVRWKIKEGRDFSREFASDSNAFILNESAVKFIGLKDPVGKIIRWEDVPYTVIGIVEDLLVESPYAPVRPSMFHLSTHRENIFLLKLNPAVNAQEAVSKIETVFKRVNPALPVAPTFVDQEYSRKFGDEKRLGTLSTFFAALAIFISCLGLFALASFVAEQRTKEIGIRKVLGASVSGLWRMLSQDFVVLVLISSLLAVPIAYYLISDWLAQYEYHTEASWWIFAVSVFGALLITLLTVSYQAIRASLMNPVKSLRTE</sequence>
<dbReference type="InterPro" id="IPR025857">
    <property type="entry name" value="MacB_PCD"/>
</dbReference>
<feature type="transmembrane region" description="Helical" evidence="7">
    <location>
        <begin position="335"/>
        <end position="362"/>
    </location>
</feature>
<evidence type="ECO:0000256" key="1">
    <source>
        <dbReference type="ARBA" id="ARBA00004651"/>
    </source>
</evidence>
<feature type="domain" description="ABC3 transporter permease C-terminal" evidence="8">
    <location>
        <begin position="676"/>
        <end position="789"/>
    </location>
</feature>